<sequence length="623" mass="69181">MKSYRILLLAAFSSVFLGSHAPAPEGGDRAERLVHVADSLRMEYRFSESAAVYREALSATSDSIRRLDIAEKLLMSENGLNMMGFVSRPSVVAKHRFSTEDFFLFYPLADKCWVPVPNQLDTLGTHPFSRASYVPESAGRIYYSAPDTSGAMNIYMTEHQDSLWSVPVLLNEGMVSSGDEIFPMLSPDGNTLFFASSGLYGTGGYDIYMSSWDEARGEWGEPVNMGFPYSSPYNDFLYVNTADGKYTVFASDRDCPRDSVDVYVLEYDSMPVRKEAGSTEELRKICRLDPEGSLDDLDGNSEVSAGIPENVDTRRYTQKVSEVRGLKDSLYRCMSAIDHARSQLAQSGDDEEKQRLSAMILENEMLIPAIQDTLDRAMAILQKIEMEFLFNGVVLDPDKIVEEADKEVVGAASGFAFTRMDPRDSLSLRFRVPEKKFDYSFMILPQGRFAENNELPSGLVYQIQIFTLSKKADVKQLNGLSPVFESRTPTGKYTYRVGIFRTYNDVLSKLNAVKKAGFRTAYIVPFNDGKVIKMAAAKAMEQEIRTVYRLAMSPEGGVLPDLALRAVRQAGVIDVVKVDDGGKIMFTAGPFESLRKAEETAAAVRAAGVSDVSVEKIGNMTSK</sequence>
<organism evidence="2 3">
    <name type="scientific">Candidatus Cryptobacteroides avicola</name>
    <dbReference type="NCBI Taxonomy" id="2840757"/>
    <lineage>
        <taxon>Bacteria</taxon>
        <taxon>Pseudomonadati</taxon>
        <taxon>Bacteroidota</taxon>
        <taxon>Bacteroidia</taxon>
        <taxon>Bacteroidales</taxon>
        <taxon>Candidatus Cryptobacteroides</taxon>
    </lineage>
</organism>
<dbReference type="Pfam" id="PF07676">
    <property type="entry name" value="PD40"/>
    <property type="match status" value="1"/>
</dbReference>
<protein>
    <submittedName>
        <fullName evidence="2">PD40 domain-containing protein</fullName>
    </submittedName>
</protein>
<dbReference type="AlphaFoldDB" id="A0A940DSP2"/>
<dbReference type="Gene3D" id="2.120.10.30">
    <property type="entry name" value="TolB, C-terminal domain"/>
    <property type="match status" value="1"/>
</dbReference>
<evidence type="ECO:0000313" key="3">
    <source>
        <dbReference type="Proteomes" id="UP000725002"/>
    </source>
</evidence>
<comment type="caution">
    <text evidence="2">The sequence shown here is derived from an EMBL/GenBank/DDBJ whole genome shotgun (WGS) entry which is preliminary data.</text>
</comment>
<name>A0A940DSP2_9BACT</name>
<feature type="chain" id="PRO_5037382510" evidence="1">
    <location>
        <begin position="22"/>
        <end position="623"/>
    </location>
</feature>
<gene>
    <name evidence="2" type="ORF">IAB75_05905</name>
</gene>
<proteinExistence type="predicted"/>
<dbReference type="Proteomes" id="UP000725002">
    <property type="component" value="Unassembled WGS sequence"/>
</dbReference>
<feature type="signal peptide" evidence="1">
    <location>
        <begin position="1"/>
        <end position="21"/>
    </location>
</feature>
<evidence type="ECO:0000313" key="2">
    <source>
        <dbReference type="EMBL" id="MBO8483631.1"/>
    </source>
</evidence>
<reference evidence="2" key="1">
    <citation type="submission" date="2020-10" db="EMBL/GenBank/DDBJ databases">
        <authorList>
            <person name="Gilroy R."/>
        </authorList>
    </citation>
    <scope>NUCLEOTIDE SEQUENCE</scope>
    <source>
        <strain evidence="2">G3-8215</strain>
    </source>
</reference>
<reference evidence="2" key="2">
    <citation type="journal article" date="2021" name="PeerJ">
        <title>Extensive microbial diversity within the chicken gut microbiome revealed by metagenomics and culture.</title>
        <authorList>
            <person name="Gilroy R."/>
            <person name="Ravi A."/>
            <person name="Getino M."/>
            <person name="Pursley I."/>
            <person name="Horton D.L."/>
            <person name="Alikhan N.F."/>
            <person name="Baker D."/>
            <person name="Gharbi K."/>
            <person name="Hall N."/>
            <person name="Watson M."/>
            <person name="Adriaenssens E.M."/>
            <person name="Foster-Nyarko E."/>
            <person name="Jarju S."/>
            <person name="Secka A."/>
            <person name="Antonio M."/>
            <person name="Oren A."/>
            <person name="Chaudhuri R.R."/>
            <person name="La Ragione R."/>
            <person name="Hildebrand F."/>
            <person name="Pallen M.J."/>
        </authorList>
    </citation>
    <scope>NUCLEOTIDE SEQUENCE</scope>
    <source>
        <strain evidence="2">G3-8215</strain>
    </source>
</reference>
<dbReference type="SUPFAM" id="SSF82171">
    <property type="entry name" value="DPP6 N-terminal domain-like"/>
    <property type="match status" value="1"/>
</dbReference>
<evidence type="ECO:0000256" key="1">
    <source>
        <dbReference type="SAM" id="SignalP"/>
    </source>
</evidence>
<dbReference type="InterPro" id="IPR011042">
    <property type="entry name" value="6-blade_b-propeller_TolB-like"/>
</dbReference>
<dbReference type="InterPro" id="IPR011659">
    <property type="entry name" value="WD40"/>
</dbReference>
<keyword evidence="1" id="KW-0732">Signal</keyword>
<dbReference type="EMBL" id="JADILV010000040">
    <property type="protein sequence ID" value="MBO8483631.1"/>
    <property type="molecule type" value="Genomic_DNA"/>
</dbReference>
<accession>A0A940DSP2</accession>